<gene>
    <name evidence="1" type="ORF">GWO68_05500</name>
</gene>
<protein>
    <submittedName>
        <fullName evidence="1">Uncharacterized protein</fullName>
    </submittedName>
</protein>
<dbReference type="Proteomes" id="UP000478546">
    <property type="component" value="Unassembled WGS sequence"/>
</dbReference>
<reference evidence="1 2" key="1">
    <citation type="submission" date="2020-01" db="EMBL/GenBank/DDBJ databases">
        <authorList>
            <person name="Kim M.K."/>
        </authorList>
    </citation>
    <scope>NUCLEOTIDE SEQUENCE [LARGE SCALE GENOMIC DNA]</scope>
    <source>
        <strain evidence="1 2">BT213</strain>
    </source>
</reference>
<evidence type="ECO:0000313" key="1">
    <source>
        <dbReference type="EMBL" id="NDK55365.1"/>
    </source>
</evidence>
<comment type="caution">
    <text evidence="1">The sequence shown here is derived from an EMBL/GenBank/DDBJ whole genome shotgun (WGS) entry which is preliminary data.</text>
</comment>
<proteinExistence type="predicted"/>
<organism evidence="1 2">
    <name type="scientific">Pontibacter fetidus</name>
    <dbReference type="NCBI Taxonomy" id="2700082"/>
    <lineage>
        <taxon>Bacteria</taxon>
        <taxon>Pseudomonadati</taxon>
        <taxon>Bacteroidota</taxon>
        <taxon>Cytophagia</taxon>
        <taxon>Cytophagales</taxon>
        <taxon>Hymenobacteraceae</taxon>
        <taxon>Pontibacter</taxon>
    </lineage>
</organism>
<sequence length="143" mass="16406">MKNGLEAYYAELTAALPSLYTPEAFHDNQALPLIADEESFSLSKQITYYVQELDKLETVPVKLLQFCGYEPIDGEHYFFFYKVNSEKQYDKLNASQRVLRAVIALVPIQGFLRLLVQHVEAIAESCFLNEHQPITNRWQAMAG</sequence>
<accession>A0A6B2GX01</accession>
<evidence type="ECO:0000313" key="2">
    <source>
        <dbReference type="Proteomes" id="UP000478546"/>
    </source>
</evidence>
<dbReference type="RefSeq" id="WP_162345417.1">
    <property type="nucleotide sequence ID" value="NZ_JAAEAA010000005.1"/>
</dbReference>
<dbReference type="EMBL" id="JAAEAA010000005">
    <property type="protein sequence ID" value="NDK55365.1"/>
    <property type="molecule type" value="Genomic_DNA"/>
</dbReference>
<dbReference type="AlphaFoldDB" id="A0A6B2GX01"/>
<keyword evidence="2" id="KW-1185">Reference proteome</keyword>
<name>A0A6B2GX01_9BACT</name>